<proteinExistence type="inferred from homology"/>
<protein>
    <recommendedName>
        <fullName evidence="7 8">Ribonuclease P protein component</fullName>
        <shortName evidence="7">RNase P protein</shortName>
        <shortName evidence="7">RNaseP protein</shortName>
        <ecNumber evidence="7 8">3.1.26.5</ecNumber>
    </recommendedName>
    <alternativeName>
        <fullName evidence="7">Protein C5</fullName>
    </alternativeName>
</protein>
<comment type="function">
    <text evidence="1 7">RNaseP catalyzes the removal of the 5'-leader sequence from pre-tRNA to produce the mature 5'-terminus. It can also cleave other RNA substrates such as 4.5S RNA. The protein component plays an auxiliary but essential role in vivo by binding to the 5'-leader sequence and broadening the substrate specificity of the ribozyme.</text>
</comment>
<keyword evidence="2 7" id="KW-0819">tRNA processing</keyword>
<dbReference type="SUPFAM" id="SSF54211">
    <property type="entry name" value="Ribosomal protein S5 domain 2-like"/>
    <property type="match status" value="1"/>
</dbReference>
<keyword evidence="5 7" id="KW-0378">Hydrolase</keyword>
<evidence type="ECO:0000256" key="7">
    <source>
        <dbReference type="HAMAP-Rule" id="MF_00227"/>
    </source>
</evidence>
<dbReference type="GO" id="GO:0004526">
    <property type="term" value="F:ribonuclease P activity"/>
    <property type="evidence" value="ECO:0007669"/>
    <property type="project" value="UniProtKB-UniRule"/>
</dbReference>
<dbReference type="AlphaFoldDB" id="A0A6N2RSC4"/>
<comment type="subunit">
    <text evidence="7">Consists of a catalytic RNA component (M1 or rnpB) and a protein subunit.</text>
</comment>
<dbReference type="GO" id="GO:0042781">
    <property type="term" value="F:3'-tRNA processing endoribonuclease activity"/>
    <property type="evidence" value="ECO:0007669"/>
    <property type="project" value="TreeGrafter"/>
</dbReference>
<evidence type="ECO:0000256" key="8">
    <source>
        <dbReference type="NCBIfam" id="TIGR00188"/>
    </source>
</evidence>
<evidence type="ECO:0000256" key="2">
    <source>
        <dbReference type="ARBA" id="ARBA00022694"/>
    </source>
</evidence>
<dbReference type="InterPro" id="IPR020539">
    <property type="entry name" value="RNase_P_CS"/>
</dbReference>
<evidence type="ECO:0000256" key="3">
    <source>
        <dbReference type="ARBA" id="ARBA00022722"/>
    </source>
</evidence>
<dbReference type="EC" id="3.1.26.5" evidence="7 8"/>
<keyword evidence="6 7" id="KW-0694">RNA-binding</keyword>
<dbReference type="PANTHER" id="PTHR33992:SF1">
    <property type="entry name" value="RIBONUCLEASE P PROTEIN COMPONENT"/>
    <property type="match status" value="1"/>
</dbReference>
<dbReference type="NCBIfam" id="TIGR00188">
    <property type="entry name" value="rnpA"/>
    <property type="match status" value="1"/>
</dbReference>
<dbReference type="GO" id="GO:0030677">
    <property type="term" value="C:ribonuclease P complex"/>
    <property type="evidence" value="ECO:0007669"/>
    <property type="project" value="TreeGrafter"/>
</dbReference>
<comment type="catalytic activity">
    <reaction evidence="7">
        <text>Endonucleolytic cleavage of RNA, removing 5'-extranucleotides from tRNA precursor.</text>
        <dbReference type="EC" id="3.1.26.5"/>
    </reaction>
</comment>
<dbReference type="InterPro" id="IPR014721">
    <property type="entry name" value="Ribsml_uS5_D2-typ_fold_subgr"/>
</dbReference>
<keyword evidence="3 7" id="KW-0540">Nuclease</keyword>
<dbReference type="EMBL" id="CACRSM010000002">
    <property type="protein sequence ID" value="VYS83706.1"/>
    <property type="molecule type" value="Genomic_DNA"/>
</dbReference>
<dbReference type="Gene3D" id="3.30.230.10">
    <property type="match status" value="1"/>
</dbReference>
<evidence type="ECO:0000313" key="9">
    <source>
        <dbReference type="EMBL" id="VYS83706.1"/>
    </source>
</evidence>
<evidence type="ECO:0000256" key="4">
    <source>
        <dbReference type="ARBA" id="ARBA00022759"/>
    </source>
</evidence>
<keyword evidence="4 7" id="KW-0255">Endonuclease</keyword>
<accession>A0A6N2RSC4</accession>
<organism evidence="9">
    <name type="scientific">Schaalia odontolytica</name>
    <dbReference type="NCBI Taxonomy" id="1660"/>
    <lineage>
        <taxon>Bacteria</taxon>
        <taxon>Bacillati</taxon>
        <taxon>Actinomycetota</taxon>
        <taxon>Actinomycetes</taxon>
        <taxon>Actinomycetales</taxon>
        <taxon>Actinomycetaceae</taxon>
        <taxon>Schaalia</taxon>
    </lineage>
</organism>
<name>A0A6N2RSC4_9ACTO</name>
<dbReference type="Pfam" id="PF00825">
    <property type="entry name" value="Ribonuclease_P"/>
    <property type="match status" value="1"/>
</dbReference>
<dbReference type="GO" id="GO:0001682">
    <property type="term" value="P:tRNA 5'-leader removal"/>
    <property type="evidence" value="ECO:0007669"/>
    <property type="project" value="UniProtKB-UniRule"/>
</dbReference>
<dbReference type="GO" id="GO:0000049">
    <property type="term" value="F:tRNA binding"/>
    <property type="evidence" value="ECO:0007669"/>
    <property type="project" value="UniProtKB-UniRule"/>
</dbReference>
<dbReference type="HAMAP" id="MF_00227">
    <property type="entry name" value="RNase_P"/>
    <property type="match status" value="1"/>
</dbReference>
<dbReference type="PROSITE" id="PS00648">
    <property type="entry name" value="RIBONUCLEASE_P"/>
    <property type="match status" value="1"/>
</dbReference>
<dbReference type="InterPro" id="IPR020568">
    <property type="entry name" value="Ribosomal_Su5_D2-typ_SF"/>
</dbReference>
<evidence type="ECO:0000256" key="5">
    <source>
        <dbReference type="ARBA" id="ARBA00022801"/>
    </source>
</evidence>
<reference evidence="9" key="1">
    <citation type="submission" date="2019-11" db="EMBL/GenBank/DDBJ databases">
        <authorList>
            <person name="Feng L."/>
        </authorList>
    </citation>
    <scope>NUCLEOTIDE SEQUENCE</scope>
    <source>
        <strain evidence="9">AodontolyticusLFYP35</strain>
    </source>
</reference>
<dbReference type="InterPro" id="IPR000100">
    <property type="entry name" value="RNase_P"/>
</dbReference>
<dbReference type="PANTHER" id="PTHR33992">
    <property type="entry name" value="RIBONUCLEASE P PROTEIN COMPONENT"/>
    <property type="match status" value="1"/>
</dbReference>
<gene>
    <name evidence="7 9" type="primary">rnpA</name>
    <name evidence="9" type="ORF">AOLFYP35_00499</name>
</gene>
<evidence type="ECO:0000256" key="1">
    <source>
        <dbReference type="ARBA" id="ARBA00002663"/>
    </source>
</evidence>
<evidence type="ECO:0000256" key="6">
    <source>
        <dbReference type="ARBA" id="ARBA00022884"/>
    </source>
</evidence>
<sequence length="122" mass="13942">MLPRSNRMVNPADFRLAIRSGSRAGQQRLIVHCRTDEDSDSRLVGFVVPKSQIKRAVGRNRVKRQLRHLMKERLGALPQGARVVVRVKHDALGASSCELGEELDQVLRRAWKKWDHREGGRL</sequence>
<comment type="similarity">
    <text evidence="7">Belongs to the RnpA family.</text>
</comment>